<name>A0AAD5LS89_PYTIN</name>
<dbReference type="AlphaFoldDB" id="A0AAD5LS89"/>
<dbReference type="InterPro" id="IPR004875">
    <property type="entry name" value="DDE_SF_endonuclease_dom"/>
</dbReference>
<dbReference type="Proteomes" id="UP001209570">
    <property type="component" value="Unassembled WGS sequence"/>
</dbReference>
<evidence type="ECO:0000259" key="2">
    <source>
        <dbReference type="PROSITE" id="PS51253"/>
    </source>
</evidence>
<gene>
    <name evidence="3" type="ORF">P43SY_000188</name>
</gene>
<dbReference type="GO" id="GO:0003677">
    <property type="term" value="F:DNA binding"/>
    <property type="evidence" value="ECO:0007669"/>
    <property type="project" value="UniProtKB-KW"/>
</dbReference>
<comment type="caution">
    <text evidence="3">The sequence shown here is derived from an EMBL/GenBank/DDBJ whole genome shotgun (WGS) entry which is preliminary data.</text>
</comment>
<keyword evidence="1" id="KW-0238">DNA-binding</keyword>
<dbReference type="GO" id="GO:0005634">
    <property type="term" value="C:nucleus"/>
    <property type="evidence" value="ECO:0007669"/>
    <property type="project" value="TreeGrafter"/>
</dbReference>
<dbReference type="PANTHER" id="PTHR19303:SF57">
    <property type="entry name" value="HTH CENPB-TYPE DOMAIN-CONTAINING PROTEIN"/>
    <property type="match status" value="1"/>
</dbReference>
<dbReference type="InterPro" id="IPR006600">
    <property type="entry name" value="HTH_CenpB_DNA-bd_dom"/>
</dbReference>
<reference evidence="3" key="1">
    <citation type="submission" date="2021-12" db="EMBL/GenBank/DDBJ databases">
        <title>Prjna785345.</title>
        <authorList>
            <person name="Rujirawat T."/>
            <person name="Krajaejun T."/>
        </authorList>
    </citation>
    <scope>NUCLEOTIDE SEQUENCE</scope>
    <source>
        <strain evidence="3">Pi057C3</strain>
    </source>
</reference>
<evidence type="ECO:0000256" key="1">
    <source>
        <dbReference type="ARBA" id="ARBA00023125"/>
    </source>
</evidence>
<dbReference type="EMBL" id="JAKCXM010000015">
    <property type="protein sequence ID" value="KAJ0407984.1"/>
    <property type="molecule type" value="Genomic_DNA"/>
</dbReference>
<keyword evidence="4" id="KW-1185">Reference proteome</keyword>
<accession>A0AAD5LS89</accession>
<dbReference type="InterPro" id="IPR050863">
    <property type="entry name" value="CenT-Element_Derived"/>
</dbReference>
<evidence type="ECO:0000313" key="3">
    <source>
        <dbReference type="EMBL" id="KAJ0407984.1"/>
    </source>
</evidence>
<proteinExistence type="predicted"/>
<dbReference type="PANTHER" id="PTHR19303">
    <property type="entry name" value="TRANSPOSON"/>
    <property type="match status" value="1"/>
</dbReference>
<dbReference type="Pfam" id="PF03184">
    <property type="entry name" value="DDE_1"/>
    <property type="match status" value="1"/>
</dbReference>
<organism evidence="3 4">
    <name type="scientific">Pythium insidiosum</name>
    <name type="common">Pythiosis disease agent</name>
    <dbReference type="NCBI Taxonomy" id="114742"/>
    <lineage>
        <taxon>Eukaryota</taxon>
        <taxon>Sar</taxon>
        <taxon>Stramenopiles</taxon>
        <taxon>Oomycota</taxon>
        <taxon>Peronosporomycetes</taxon>
        <taxon>Pythiales</taxon>
        <taxon>Pythiaceae</taxon>
        <taxon>Pythium</taxon>
    </lineage>
</organism>
<protein>
    <recommendedName>
        <fullName evidence="2">HTH CENPB-type domain-containing protein</fullName>
    </recommendedName>
</protein>
<sequence>MRALEIAADHGLSPDRFCASKSWRKSFLRRHKLSFRSRTHHGQQRADDAERQARAFADEVCSEAAAKGVCNILNGDQTAVFFELLPKKTLATTGAKTVWIRCGKKEKQRATAMVTCDIFGKKYPLFLVMKTTPSKVPATAAANDACRHGFGRDLWKSLAPLQADYGIHIYGNQTAWWNASLSLKYLDALFAGRTPLSPPVMLLLDHFSGHWTHEVEARACNYGVIVKKIPAGLTWLSQPADVAWMKPFKDSLLCLSTIPDIYDF</sequence>
<evidence type="ECO:0000313" key="4">
    <source>
        <dbReference type="Proteomes" id="UP001209570"/>
    </source>
</evidence>
<feature type="domain" description="HTH CENPB-type" evidence="2">
    <location>
        <begin position="1"/>
        <end position="37"/>
    </location>
</feature>
<dbReference type="PROSITE" id="PS51253">
    <property type="entry name" value="HTH_CENPB"/>
    <property type="match status" value="1"/>
</dbReference>